<gene>
    <name evidence="2" type="ORF">MGWOODY_Smn321</name>
</gene>
<dbReference type="Gene3D" id="1.20.1170.10">
    <property type="match status" value="1"/>
</dbReference>
<name>A0A160THJ4_9ZZZZ</name>
<dbReference type="NCBIfam" id="NF033928">
    <property type="entry name" value="alph_xenorhab_A"/>
    <property type="match status" value="1"/>
</dbReference>
<reference evidence="2" key="1">
    <citation type="submission" date="2015-10" db="EMBL/GenBank/DDBJ databases">
        <authorList>
            <person name="Gilbert D.G."/>
        </authorList>
    </citation>
    <scope>NUCLEOTIDE SEQUENCE</scope>
</reference>
<dbReference type="EMBL" id="CZQE01000142">
    <property type="protein sequence ID" value="CUS44375.1"/>
    <property type="molecule type" value="Genomic_DNA"/>
</dbReference>
<dbReference type="AlphaFoldDB" id="A0A160THJ4"/>
<proteinExistence type="predicted"/>
<feature type="transmembrane region" description="Helical" evidence="1">
    <location>
        <begin position="225"/>
        <end position="245"/>
    </location>
</feature>
<sequence length="383" mass="40481">MMASSPTTTASPLSPKATTNPDGSFFLASTDWITLQTYLQAAVTLPITGAEAIAKLGINSADADYFAPLWSAYSGVHDHCHDFSINTFPETVSLASDIVDYGRNKVPVFYGAISKIADKVSDGVLTEEKAQVQITQVLTNLVKDAQTRGDRAAAVEAAIASFIAQTQADKALLDPLQTRYRNELEGDNGRIAELEADLATEQAVIDSENAEYAKDVKLAATTPTYGWIVPAGTIAAAVVAGIYGARATAALRAMRDAQDQFDKDFDELASKRLMAQDLTTAGSSLDGVLTALNSALPIVQKARGAWHALSDDIGSVLKTLANDIGGQESFIASLGVDTAISEWSELAKKADTYRANAFITVLSEAEVTARIAADPNAFAVSHG</sequence>
<evidence type="ECO:0000256" key="1">
    <source>
        <dbReference type="SAM" id="Phobius"/>
    </source>
</evidence>
<evidence type="ECO:0000313" key="2">
    <source>
        <dbReference type="EMBL" id="CUS44375.1"/>
    </source>
</evidence>
<protein>
    <submittedName>
        <fullName evidence="2">Pesticidial crystal protein cry6Aa</fullName>
    </submittedName>
</protein>
<dbReference type="CDD" id="cd22656">
    <property type="entry name" value="ClyA_Cry6Aa-like"/>
    <property type="match status" value="1"/>
</dbReference>
<keyword evidence="1" id="KW-0472">Membrane</keyword>
<keyword evidence="1" id="KW-1133">Transmembrane helix</keyword>
<organism evidence="2">
    <name type="scientific">hydrothermal vent metagenome</name>
    <dbReference type="NCBI Taxonomy" id="652676"/>
    <lineage>
        <taxon>unclassified sequences</taxon>
        <taxon>metagenomes</taxon>
        <taxon>ecological metagenomes</taxon>
    </lineage>
</organism>
<dbReference type="SUPFAM" id="SSF58100">
    <property type="entry name" value="Bacterial hemolysins"/>
    <property type="match status" value="1"/>
</dbReference>
<accession>A0A160THJ4</accession>
<keyword evidence="1" id="KW-0812">Transmembrane</keyword>